<dbReference type="GO" id="GO:0034098">
    <property type="term" value="C:VCP-NPL4-UFD1 AAA ATPase complex"/>
    <property type="evidence" value="ECO:0007669"/>
    <property type="project" value="TreeGrafter"/>
</dbReference>
<feature type="region of interest" description="Disordered" evidence="3">
    <location>
        <begin position="188"/>
        <end position="322"/>
    </location>
</feature>
<feature type="domain" description="Ubiquitin fusion degradation protein UFD1 N-terminal subdomain 2" evidence="5">
    <location>
        <begin position="111"/>
        <end position="186"/>
    </location>
</feature>
<dbReference type="GO" id="GO:0031593">
    <property type="term" value="F:polyubiquitin modification-dependent protein binding"/>
    <property type="evidence" value="ECO:0007669"/>
    <property type="project" value="TreeGrafter"/>
</dbReference>
<comment type="similarity">
    <text evidence="1">Belongs to the UFD1 family.</text>
</comment>
<evidence type="ECO:0000259" key="5">
    <source>
        <dbReference type="Pfam" id="PF24842"/>
    </source>
</evidence>
<dbReference type="Pfam" id="PF03152">
    <property type="entry name" value="UFD1_N1"/>
    <property type="match status" value="1"/>
</dbReference>
<keyword evidence="2" id="KW-0833">Ubl conjugation pathway</keyword>
<evidence type="ECO:0000313" key="6">
    <source>
        <dbReference type="EMBL" id="CAD8676195.1"/>
    </source>
</evidence>
<accession>A0A7S0RGS4</accession>
<proteinExistence type="inferred from homology"/>
<evidence type="ECO:0000256" key="3">
    <source>
        <dbReference type="SAM" id="MobiDB-lite"/>
    </source>
</evidence>
<sequence length="322" mass="35234">MFGGQFFPGSFNGNFEQRYRCYSVACIDKPHLENGDKVILPPSALDRLASLNVEYPMLFEIKNEKDGSHSHCGVLEFIADEGVVYMPHWMQQNLLLEEGDLVKMKNVSLPKGTYVKLRPHTKDFLDISNPKAVLETSLRNYTCMTAGDSFMVNYNNKRYYIDVVEAKPGRAVSIVDTDCEVDFAPPLDYVEPERPAPAPAPTVPPKVPSLQRVNSEALEEKPEEAKGFLPFVGSGNRLDGKAASTFSSTSSLTSLGGSESSSSLQQDKPAGMAAGKVVLGSSLRKPGELKKPGAMKKKKEKAPEPEPEPKFKAFSGAGNKLK</sequence>
<dbReference type="EMBL" id="HBFA01025710">
    <property type="protein sequence ID" value="CAD8676195.1"/>
    <property type="molecule type" value="Transcribed_RNA"/>
</dbReference>
<dbReference type="InterPro" id="IPR055418">
    <property type="entry name" value="UFD1_N2"/>
</dbReference>
<dbReference type="AlphaFoldDB" id="A0A7S0RGS4"/>
<dbReference type="FunFam" id="2.40.40.50:FF:000001">
    <property type="entry name" value="Ubiquitin fusion degradation protein 1 homolog"/>
    <property type="match status" value="1"/>
</dbReference>
<dbReference type="GO" id="GO:0036503">
    <property type="term" value="P:ERAD pathway"/>
    <property type="evidence" value="ECO:0007669"/>
    <property type="project" value="TreeGrafter"/>
</dbReference>
<dbReference type="PANTHER" id="PTHR12555">
    <property type="entry name" value="UBIQUITIN FUSION DEGRADATON PROTEIN 1"/>
    <property type="match status" value="1"/>
</dbReference>
<evidence type="ECO:0000259" key="4">
    <source>
        <dbReference type="Pfam" id="PF03152"/>
    </source>
</evidence>
<evidence type="ECO:0000256" key="2">
    <source>
        <dbReference type="ARBA" id="ARBA00022786"/>
    </source>
</evidence>
<protein>
    <submittedName>
        <fullName evidence="6">Uncharacterized protein</fullName>
    </submittedName>
</protein>
<dbReference type="GO" id="GO:0006511">
    <property type="term" value="P:ubiquitin-dependent protein catabolic process"/>
    <property type="evidence" value="ECO:0007669"/>
    <property type="project" value="InterPro"/>
</dbReference>
<feature type="compositionally biased region" description="Low complexity" evidence="3">
    <location>
        <begin position="244"/>
        <end position="264"/>
    </location>
</feature>
<evidence type="ECO:0000256" key="1">
    <source>
        <dbReference type="ARBA" id="ARBA00006043"/>
    </source>
</evidence>
<dbReference type="Gene3D" id="3.10.330.10">
    <property type="match status" value="1"/>
</dbReference>
<gene>
    <name evidence="6" type="ORF">POBO1169_LOCUS13038</name>
</gene>
<name>A0A7S0RGS4_9CHLO</name>
<dbReference type="Pfam" id="PF24842">
    <property type="entry name" value="UFD1_N2"/>
    <property type="match status" value="1"/>
</dbReference>
<dbReference type="InterPro" id="IPR042299">
    <property type="entry name" value="Ufd1-like_Nn"/>
</dbReference>
<feature type="compositionally biased region" description="Basic and acidic residues" evidence="3">
    <location>
        <begin position="301"/>
        <end position="311"/>
    </location>
</feature>
<feature type="domain" description="Ubiquitin fusion degradation protein UFD1 N-terminal subdomain 1" evidence="4">
    <location>
        <begin position="15"/>
        <end position="110"/>
    </location>
</feature>
<reference evidence="6" key="1">
    <citation type="submission" date="2021-01" db="EMBL/GenBank/DDBJ databases">
        <authorList>
            <person name="Corre E."/>
            <person name="Pelletier E."/>
            <person name="Niang G."/>
            <person name="Scheremetjew M."/>
            <person name="Finn R."/>
            <person name="Kale V."/>
            <person name="Holt S."/>
            <person name="Cochrane G."/>
            <person name="Meng A."/>
            <person name="Brown T."/>
            <person name="Cohen L."/>
        </authorList>
    </citation>
    <scope>NUCLEOTIDE SEQUENCE</scope>
    <source>
        <strain evidence="6">CCMP722</strain>
    </source>
</reference>
<feature type="compositionally biased region" description="Pro residues" evidence="3">
    <location>
        <begin position="195"/>
        <end position="207"/>
    </location>
</feature>
<dbReference type="InterPro" id="IPR055417">
    <property type="entry name" value="UFD1_N1"/>
</dbReference>
<organism evidence="6">
    <name type="scientific">Pyramimonas obovata</name>
    <dbReference type="NCBI Taxonomy" id="1411642"/>
    <lineage>
        <taxon>Eukaryota</taxon>
        <taxon>Viridiplantae</taxon>
        <taxon>Chlorophyta</taxon>
        <taxon>Pyramimonadophyceae</taxon>
        <taxon>Pyramimonadales</taxon>
        <taxon>Pyramimonadaceae</taxon>
        <taxon>Pyramimonas</taxon>
        <taxon>Pyramimonas incertae sedis</taxon>
    </lineage>
</organism>
<dbReference type="Gene3D" id="2.40.40.50">
    <property type="entry name" value="Ubiquitin fusion degradation protein UFD1, N-terminal domain"/>
    <property type="match status" value="1"/>
</dbReference>
<dbReference type="InterPro" id="IPR004854">
    <property type="entry name" value="Ufd1-like"/>
</dbReference>
<dbReference type="PANTHER" id="PTHR12555:SF13">
    <property type="entry name" value="UBIQUITIN RECOGNITION FACTOR IN ER-ASSOCIATED DEGRADATION PROTEIN 1"/>
    <property type="match status" value="1"/>
</dbReference>